<evidence type="ECO:0000313" key="3">
    <source>
        <dbReference type="EMBL" id="KRX12604.1"/>
    </source>
</evidence>
<keyword evidence="2" id="KW-0472">Membrane</keyword>
<reference evidence="3 4" key="1">
    <citation type="submission" date="2015-01" db="EMBL/GenBank/DDBJ databases">
        <title>Evolution of Trichinella species and genotypes.</title>
        <authorList>
            <person name="Korhonen P.K."/>
            <person name="Edoardo P."/>
            <person name="Giuseppe L.R."/>
            <person name="Gasser R.B."/>
        </authorList>
    </citation>
    <scope>NUCLEOTIDE SEQUENCE [LARGE SCALE GENOMIC DNA]</scope>
    <source>
        <strain evidence="3">ISS37</strain>
    </source>
</reference>
<evidence type="ECO:0000313" key="4">
    <source>
        <dbReference type="Proteomes" id="UP000054630"/>
    </source>
</evidence>
<sequence>MYSNIECNVSLHHQWQSFFWPTLSSIVGAFSVVSVVFRAMFSQFSCRSMGQRETFIAERCRSFKAFGPNGTTGTTGPFASDSPYRFQTFTRSSTS</sequence>
<keyword evidence="4" id="KW-1185">Reference proteome</keyword>
<dbReference type="Proteomes" id="UP000054630">
    <property type="component" value="Unassembled WGS sequence"/>
</dbReference>
<keyword evidence="2" id="KW-0812">Transmembrane</keyword>
<gene>
    <name evidence="3" type="ORF">T07_14493</name>
</gene>
<feature type="transmembrane region" description="Helical" evidence="2">
    <location>
        <begin position="18"/>
        <end position="41"/>
    </location>
</feature>
<dbReference type="EMBL" id="JYDL01000317">
    <property type="protein sequence ID" value="KRX12604.1"/>
    <property type="molecule type" value="Genomic_DNA"/>
</dbReference>
<name>A0A0V0RDU9_9BILA</name>
<feature type="region of interest" description="Disordered" evidence="1">
    <location>
        <begin position="74"/>
        <end position="95"/>
    </location>
</feature>
<accession>A0A0V0RDU9</accession>
<organism evidence="3 4">
    <name type="scientific">Trichinella nelsoni</name>
    <dbReference type="NCBI Taxonomy" id="6336"/>
    <lineage>
        <taxon>Eukaryota</taxon>
        <taxon>Metazoa</taxon>
        <taxon>Ecdysozoa</taxon>
        <taxon>Nematoda</taxon>
        <taxon>Enoplea</taxon>
        <taxon>Dorylaimia</taxon>
        <taxon>Trichinellida</taxon>
        <taxon>Trichinellidae</taxon>
        <taxon>Trichinella</taxon>
    </lineage>
</organism>
<comment type="caution">
    <text evidence="3">The sequence shown here is derived from an EMBL/GenBank/DDBJ whole genome shotgun (WGS) entry which is preliminary data.</text>
</comment>
<proteinExistence type="predicted"/>
<protein>
    <submittedName>
        <fullName evidence="3">Uncharacterized protein</fullName>
    </submittedName>
</protein>
<dbReference type="AlphaFoldDB" id="A0A0V0RDU9"/>
<evidence type="ECO:0000256" key="2">
    <source>
        <dbReference type="SAM" id="Phobius"/>
    </source>
</evidence>
<evidence type="ECO:0000256" key="1">
    <source>
        <dbReference type="SAM" id="MobiDB-lite"/>
    </source>
</evidence>
<feature type="compositionally biased region" description="Polar residues" evidence="1">
    <location>
        <begin position="85"/>
        <end position="95"/>
    </location>
</feature>
<keyword evidence="2" id="KW-1133">Transmembrane helix</keyword>